<proteinExistence type="predicted"/>
<dbReference type="PRINTS" id="PR01217">
    <property type="entry name" value="PRICHEXTENSN"/>
</dbReference>
<feature type="compositionally biased region" description="Pro residues" evidence="1">
    <location>
        <begin position="425"/>
        <end position="442"/>
    </location>
</feature>
<feature type="compositionally biased region" description="Low complexity" evidence="1">
    <location>
        <begin position="392"/>
        <end position="402"/>
    </location>
</feature>
<gene>
    <name evidence="4" type="ORF">POF50_011015</name>
</gene>
<feature type="transmembrane region" description="Helical" evidence="2">
    <location>
        <begin position="235"/>
        <end position="254"/>
    </location>
</feature>
<accession>A0AA90H343</accession>
<name>A0AA90H343_9ACTN</name>
<comment type="caution">
    <text evidence="4">The sequence shown here is derived from an EMBL/GenBank/DDBJ whole genome shotgun (WGS) entry which is preliminary data.</text>
</comment>
<dbReference type="PANTHER" id="PTHR13361:SF1">
    <property type="entry name" value="WW DOMAIN-BINDING PROTEIN 11"/>
    <property type="match status" value="1"/>
</dbReference>
<feature type="transmembrane region" description="Helical" evidence="2">
    <location>
        <begin position="291"/>
        <end position="314"/>
    </location>
</feature>
<dbReference type="Pfam" id="PF19590">
    <property type="entry name" value="TrbL_3"/>
    <property type="match status" value="1"/>
</dbReference>
<feature type="compositionally biased region" description="Pro residues" evidence="1">
    <location>
        <begin position="476"/>
        <end position="510"/>
    </location>
</feature>
<feature type="compositionally biased region" description="Pro residues" evidence="1">
    <location>
        <begin position="540"/>
        <end position="556"/>
    </location>
</feature>
<dbReference type="EMBL" id="JABXJJ020000012">
    <property type="protein sequence ID" value="MDI5969859.1"/>
    <property type="molecule type" value="Genomic_DNA"/>
</dbReference>
<evidence type="ECO:0008006" key="5">
    <source>
        <dbReference type="Google" id="ProtNLM"/>
    </source>
</evidence>
<feature type="compositionally biased region" description="Low complexity" evidence="1">
    <location>
        <begin position="61"/>
        <end position="81"/>
    </location>
</feature>
<feature type="region of interest" description="Disordered" evidence="1">
    <location>
        <begin position="35"/>
        <end position="83"/>
    </location>
</feature>
<feature type="chain" id="PRO_5041702242" description="Type IV secretion system protein" evidence="3">
    <location>
        <begin position="35"/>
        <end position="590"/>
    </location>
</feature>
<organism evidence="4">
    <name type="scientific">Streptantibioticus silvisoli</name>
    <dbReference type="NCBI Taxonomy" id="2705255"/>
    <lineage>
        <taxon>Bacteria</taxon>
        <taxon>Bacillati</taxon>
        <taxon>Actinomycetota</taxon>
        <taxon>Actinomycetes</taxon>
        <taxon>Kitasatosporales</taxon>
        <taxon>Streptomycetaceae</taxon>
        <taxon>Streptantibioticus</taxon>
    </lineage>
</organism>
<reference evidence="4" key="1">
    <citation type="submission" date="2023-05" db="EMBL/GenBank/DDBJ databases">
        <title>Streptantibioticus silvisoli sp. nov., acidotolerant actinomycetes 1 from pine litter.</title>
        <authorList>
            <person name="Swiecimska M."/>
            <person name="Golinska P."/>
            <person name="Sangal V."/>
            <person name="Wachnowicz B."/>
            <person name="Goodfellow M."/>
        </authorList>
    </citation>
    <scope>NUCLEOTIDE SEQUENCE</scope>
    <source>
        <strain evidence="4">SL13</strain>
    </source>
</reference>
<feature type="transmembrane region" description="Helical" evidence="2">
    <location>
        <begin position="182"/>
        <end position="202"/>
    </location>
</feature>
<evidence type="ECO:0000256" key="2">
    <source>
        <dbReference type="SAM" id="Phobius"/>
    </source>
</evidence>
<feature type="compositionally biased region" description="Pro residues" evidence="1">
    <location>
        <begin position="564"/>
        <end position="578"/>
    </location>
</feature>
<feature type="compositionally biased region" description="Pro residues" evidence="1">
    <location>
        <begin position="452"/>
        <end position="469"/>
    </location>
</feature>
<keyword evidence="2" id="KW-0812">Transmembrane</keyword>
<evidence type="ECO:0000313" key="4">
    <source>
        <dbReference type="EMBL" id="MDI5969859.1"/>
    </source>
</evidence>
<sequence length="590" mass="61187">MPLTPFNSGQRWKALLLVLTATVAVVVLAFPAQAAPPQPAPSAAPTATTTPAPSPSPRSPAPASTAPAAPAAQPTGDTSSDSGGGISGWIADSIVGAINSFFKGVVSDALNPLLDLLGRTLLTTPTPEQLPRIGQLWNTSWDIVLASYALLVSIAGVIVMAHETVQTRYSIKQLATRIPLGFIAAAMSLFVCGQAILVANALSRAVMGPGVDENTASRTLRDIILSPVNFQSGGLYLVLLGGVLAGLLVALLVVYAVRVALTVILIAGAPIALMCHALPQTEGIARWWWKAFGGVLAIQVVQSLTLITAVRVFLGPGGFTMFGATQGGLVNLVVALALVYILFKTPFWVLGSIGLSNKGNFISSLARDYVVAKSMGMLRTPASKSRPRKSTRPASATPTTAQRRGRTASSSTLGSVPATGRPRRPLPPPGQPLFLSPVPPPDSASRPAERPSGPPPPTVFQEPGKPPSEPADRKPVPSPRPTQPPAPPAFRPPNGTPGKPPRTGPRPAPPAATFSSPNRPPAPAPRPSGTPPAATFSPPAKAPSPSPVRRPWPPATPTFSSPRPAQPAKPPRVLPPQRSPRRNSPGGEPR</sequence>
<evidence type="ECO:0000256" key="1">
    <source>
        <dbReference type="SAM" id="MobiDB-lite"/>
    </source>
</evidence>
<feature type="compositionally biased region" description="Pro residues" evidence="1">
    <location>
        <begin position="518"/>
        <end position="530"/>
    </location>
</feature>
<evidence type="ECO:0000256" key="3">
    <source>
        <dbReference type="SAM" id="SignalP"/>
    </source>
</evidence>
<dbReference type="RefSeq" id="WP_282698645.1">
    <property type="nucleotide sequence ID" value="NZ_JABXJJ020000012.1"/>
</dbReference>
<dbReference type="PANTHER" id="PTHR13361">
    <property type="entry name" value="WW DOMAIN-BINDING PROTEIN 11"/>
    <property type="match status" value="1"/>
</dbReference>
<dbReference type="InterPro" id="IPR045782">
    <property type="entry name" value="TrbL_3"/>
</dbReference>
<feature type="signal peptide" evidence="3">
    <location>
        <begin position="1"/>
        <end position="34"/>
    </location>
</feature>
<keyword evidence="3" id="KW-0732">Signal</keyword>
<keyword evidence="2" id="KW-0472">Membrane</keyword>
<feature type="region of interest" description="Disordered" evidence="1">
    <location>
        <begin position="379"/>
        <end position="590"/>
    </location>
</feature>
<dbReference type="AlphaFoldDB" id="A0AA90H343"/>
<protein>
    <recommendedName>
        <fullName evidence="5">Type IV secretion system protein</fullName>
    </recommendedName>
</protein>
<feature type="transmembrane region" description="Helical" evidence="2">
    <location>
        <begin position="321"/>
        <end position="343"/>
    </location>
</feature>
<feature type="transmembrane region" description="Helical" evidence="2">
    <location>
        <begin position="143"/>
        <end position="161"/>
    </location>
</feature>
<keyword evidence="2" id="KW-1133">Transmembrane helix</keyword>
<feature type="transmembrane region" description="Helical" evidence="2">
    <location>
        <begin position="259"/>
        <end position="279"/>
    </location>
</feature>